<dbReference type="Gene3D" id="1.25.40.20">
    <property type="entry name" value="Ankyrin repeat-containing domain"/>
    <property type="match status" value="1"/>
</dbReference>
<organism evidence="2 3">
    <name type="scientific">Toxocara canis</name>
    <name type="common">Canine roundworm</name>
    <dbReference type="NCBI Taxonomy" id="6265"/>
    <lineage>
        <taxon>Eukaryota</taxon>
        <taxon>Metazoa</taxon>
        <taxon>Ecdysozoa</taxon>
        <taxon>Nematoda</taxon>
        <taxon>Chromadorea</taxon>
        <taxon>Rhabditida</taxon>
        <taxon>Spirurina</taxon>
        <taxon>Ascaridomorpha</taxon>
        <taxon>Ascaridoidea</taxon>
        <taxon>Toxocaridae</taxon>
        <taxon>Toxocara</taxon>
    </lineage>
</organism>
<accession>A0A0B2VZ28</accession>
<dbReference type="EMBL" id="JPKZ01000531">
    <property type="protein sequence ID" value="KHN86689.1"/>
    <property type="molecule type" value="Genomic_DNA"/>
</dbReference>
<dbReference type="Pfam" id="PF21533">
    <property type="entry name" value="EHMT1-2_CRR"/>
    <property type="match status" value="1"/>
</dbReference>
<proteinExistence type="predicted"/>
<feature type="domain" description="EHMT1/2 cysteine-rich region" evidence="1">
    <location>
        <begin position="98"/>
        <end position="156"/>
    </location>
</feature>
<name>A0A0B2VZ28_TOXCA</name>
<sequence>MEIDDETNEMGASNDSSEFNAEMLSLPATSSSSSLTTLDESSCSSDENITHACKCATFVRQPNLADNVFYRCLAQDMRYGIYYPCSQRAQLVLACGIVEKFYCEMHATMFHDHRQCQHCRTFCYQGNFMVCTEGDVDHWMDRACFRTMNRRCAHCDSLGPHIERWNFHPERFVDIRPNFENLALAINRGNVRAVNVLLYHGAPLHANNSGMEMDNLLNYALDLHKLNVADEILKCASAYEGFIMAKMLCKSAYVTRFFVDAINVEGQTATNIACQSNNWDIAK</sequence>
<dbReference type="InterPro" id="IPR047762">
    <property type="entry name" value="EHMT_CRR"/>
</dbReference>
<reference evidence="2 3" key="1">
    <citation type="submission" date="2014-11" db="EMBL/GenBank/DDBJ databases">
        <title>Genetic blueprint of the zoonotic pathogen Toxocara canis.</title>
        <authorList>
            <person name="Zhu X.-Q."/>
            <person name="Korhonen P.K."/>
            <person name="Cai H."/>
            <person name="Young N.D."/>
            <person name="Nejsum P."/>
            <person name="von Samson-Himmelstjerna G."/>
            <person name="Boag P.R."/>
            <person name="Tan P."/>
            <person name="Li Q."/>
            <person name="Min J."/>
            <person name="Yang Y."/>
            <person name="Wang X."/>
            <person name="Fang X."/>
            <person name="Hall R.S."/>
            <person name="Hofmann A."/>
            <person name="Sternberg P.W."/>
            <person name="Jex A.R."/>
            <person name="Gasser R.B."/>
        </authorList>
    </citation>
    <scope>NUCLEOTIDE SEQUENCE [LARGE SCALE GENOMIC DNA]</scope>
    <source>
        <strain evidence="2">PN_DK_2014</strain>
    </source>
</reference>
<dbReference type="AlphaFoldDB" id="A0A0B2VZ28"/>
<keyword evidence="3" id="KW-1185">Reference proteome</keyword>
<gene>
    <name evidence="2" type="ORF">Tcan_03788</name>
</gene>
<dbReference type="STRING" id="6265.A0A0B2VZ28"/>
<dbReference type="Proteomes" id="UP000031036">
    <property type="component" value="Unassembled WGS sequence"/>
</dbReference>
<evidence type="ECO:0000313" key="3">
    <source>
        <dbReference type="Proteomes" id="UP000031036"/>
    </source>
</evidence>
<dbReference type="InterPro" id="IPR036770">
    <property type="entry name" value="Ankyrin_rpt-contain_sf"/>
</dbReference>
<dbReference type="SUPFAM" id="SSF48403">
    <property type="entry name" value="Ankyrin repeat"/>
    <property type="match status" value="1"/>
</dbReference>
<protein>
    <recommendedName>
        <fullName evidence="1">EHMT1/2 cysteine-rich region domain-containing protein</fullName>
    </recommendedName>
</protein>
<evidence type="ECO:0000259" key="1">
    <source>
        <dbReference type="Pfam" id="PF21533"/>
    </source>
</evidence>
<evidence type="ECO:0000313" key="2">
    <source>
        <dbReference type="EMBL" id="KHN86689.1"/>
    </source>
</evidence>
<comment type="caution">
    <text evidence="2">The sequence shown here is derived from an EMBL/GenBank/DDBJ whole genome shotgun (WGS) entry which is preliminary data.</text>
</comment>